<dbReference type="AlphaFoldDB" id="A0AAQ3N2Q1"/>
<accession>A0AAQ3N2Q1</accession>
<name>A0AAQ3N2Q1_VIGMU</name>
<sequence>MLQDCPKLEPEKKKMGEDMVQFLVMNYFSYLLHPQKDNNPRISLLFSDEPSPELFYETWLLPESKTNMTKDHCRQRSSTEHSIIIKPRCRSKIKHPKFKKWKM</sequence>
<organism evidence="1 2">
    <name type="scientific">Vigna mungo</name>
    <name type="common">Black gram</name>
    <name type="synonym">Phaseolus mungo</name>
    <dbReference type="NCBI Taxonomy" id="3915"/>
    <lineage>
        <taxon>Eukaryota</taxon>
        <taxon>Viridiplantae</taxon>
        <taxon>Streptophyta</taxon>
        <taxon>Embryophyta</taxon>
        <taxon>Tracheophyta</taxon>
        <taxon>Spermatophyta</taxon>
        <taxon>Magnoliopsida</taxon>
        <taxon>eudicotyledons</taxon>
        <taxon>Gunneridae</taxon>
        <taxon>Pentapetalae</taxon>
        <taxon>rosids</taxon>
        <taxon>fabids</taxon>
        <taxon>Fabales</taxon>
        <taxon>Fabaceae</taxon>
        <taxon>Papilionoideae</taxon>
        <taxon>50 kb inversion clade</taxon>
        <taxon>NPAAA clade</taxon>
        <taxon>indigoferoid/millettioid clade</taxon>
        <taxon>Phaseoleae</taxon>
        <taxon>Vigna</taxon>
    </lineage>
</organism>
<proteinExistence type="predicted"/>
<gene>
    <name evidence="1" type="ORF">V8G54_022453</name>
</gene>
<keyword evidence="2" id="KW-1185">Reference proteome</keyword>
<evidence type="ECO:0000313" key="2">
    <source>
        <dbReference type="Proteomes" id="UP001374535"/>
    </source>
</evidence>
<evidence type="ECO:0000313" key="1">
    <source>
        <dbReference type="EMBL" id="WVZ01647.1"/>
    </source>
</evidence>
<dbReference type="Proteomes" id="UP001374535">
    <property type="component" value="Chromosome 7"/>
</dbReference>
<reference evidence="1 2" key="1">
    <citation type="journal article" date="2023" name="Life. Sci Alliance">
        <title>Evolutionary insights into 3D genome organization and epigenetic landscape of Vigna mungo.</title>
        <authorList>
            <person name="Junaid A."/>
            <person name="Singh B."/>
            <person name="Bhatia S."/>
        </authorList>
    </citation>
    <scope>NUCLEOTIDE SEQUENCE [LARGE SCALE GENOMIC DNA]</scope>
    <source>
        <strain evidence="1">Urdbean</strain>
    </source>
</reference>
<protein>
    <submittedName>
        <fullName evidence="1">Uncharacterized protein</fullName>
    </submittedName>
</protein>
<dbReference type="EMBL" id="CP144694">
    <property type="protein sequence ID" value="WVZ01647.1"/>
    <property type="molecule type" value="Genomic_DNA"/>
</dbReference>